<dbReference type="VEuPathDB" id="FungiDB:VP01_3065g1"/>
<dbReference type="AlphaFoldDB" id="A0A0L6UZR6"/>
<dbReference type="GO" id="GO:0000145">
    <property type="term" value="C:exocyst"/>
    <property type="evidence" value="ECO:0007669"/>
    <property type="project" value="InterPro"/>
</dbReference>
<proteinExistence type="inferred from homology"/>
<comment type="caution">
    <text evidence="4">The sequence shown here is derived from an EMBL/GenBank/DDBJ whole genome shotgun (WGS) entry which is preliminary data.</text>
</comment>
<organism evidence="4 5">
    <name type="scientific">Puccinia sorghi</name>
    <dbReference type="NCBI Taxonomy" id="27349"/>
    <lineage>
        <taxon>Eukaryota</taxon>
        <taxon>Fungi</taxon>
        <taxon>Dikarya</taxon>
        <taxon>Basidiomycota</taxon>
        <taxon>Pucciniomycotina</taxon>
        <taxon>Pucciniomycetes</taxon>
        <taxon>Pucciniales</taxon>
        <taxon>Pucciniaceae</taxon>
        <taxon>Puccinia</taxon>
    </lineage>
</organism>
<gene>
    <name evidence="4" type="ORF">VP01_3065g1</name>
</gene>
<keyword evidence="5" id="KW-1185">Reference proteome</keyword>
<dbReference type="Gene3D" id="1.10.357.50">
    <property type="match status" value="1"/>
</dbReference>
<evidence type="ECO:0000313" key="4">
    <source>
        <dbReference type="EMBL" id="KNZ54041.1"/>
    </source>
</evidence>
<sequence>MGCPWGVTGRRCHRTADNTAEAMAVNRADMEKELTAARAVAELFKSPDDLVKLAAVRNRLQREQAGIDAKLKQGAKEQLDATREAMSRLCESKNRIEAIKEEMAAIEKTCEDPRVRVDGFGKIASVSKIHRNFVATAKMVEQLRDMDHKIDRVEKLLAKDRASPLGDAPNLLAIHYTLSEMETFRNETVHQAKREGSSETVRTLAGYFERLAGTIEAFDSHYLHLASNLLDIVRKGHATVAIKIAKIAEVEGQRDEKAIAIRLVKRQNKDIGARFQSVHADARVIKHYRARVMDAIRANAKTQIERQFAKYQDNPAGFFEGENFDWYYQDLLLVEEMLVDKFPDDWKIYPAYIKAYHKALYDFTKNYSSSGDAEAGALLALTTFTKEYKKNMTKELDIPPELTEPPLLDDNIQVLVDEYLKLISKKMEEWTQNLMKSETQLFLERTEPPEEDADQMYTMQASGIMFQMVNAQIDFAIDSGQGAVLSSVVQESAKVMMSTQTQWLALVKKEFQKQHSSKAEEIQGGLVEYTISLANDQVKSADFVERLTNRLEGLVSEKYRQSITENLSAAMDGYLDVAKNCVQALIEAVFYDLKPAVKMLFGPSWYAEGADEPMVLIIETIKDYVLDYQGHLNTNLFELLIDDMVDSFLIAYLNALQKTTKIRIPQAIDQIRADVKLSYGFFVTYKSPTELKAYFKVLDHVLAVLSASRTMFFLDWHSFAKEYGPAVVPFTEGLLKAREDLDKTAVNEIMESIKKKKADLAEPELPTIFSRLRK</sequence>
<dbReference type="GO" id="GO:0051601">
    <property type="term" value="P:exocyst localization"/>
    <property type="evidence" value="ECO:0007669"/>
    <property type="project" value="TreeGrafter"/>
</dbReference>
<dbReference type="PANTHER" id="PTHR21292">
    <property type="entry name" value="EXOCYST COMPLEX COMPONENT SEC6-RELATED"/>
    <property type="match status" value="1"/>
</dbReference>
<evidence type="ECO:0000256" key="1">
    <source>
        <dbReference type="ARBA" id="ARBA00009447"/>
    </source>
</evidence>
<dbReference type="FunFam" id="1.10.357.50:FF:000006">
    <property type="entry name" value="Exocyst complex component sec6"/>
    <property type="match status" value="1"/>
</dbReference>
<dbReference type="EMBL" id="LAVV01008019">
    <property type="protein sequence ID" value="KNZ54041.1"/>
    <property type="molecule type" value="Genomic_DNA"/>
</dbReference>
<dbReference type="PANTHER" id="PTHR21292:SF1">
    <property type="entry name" value="EXOCYST COMPLEX COMPONENT 3"/>
    <property type="match status" value="1"/>
</dbReference>
<name>A0A0L6UZR6_9BASI</name>
<accession>A0A0L6UZR6</accession>
<dbReference type="Gene3D" id="1.10.357.70">
    <property type="entry name" value="Exocyst complex component Sec6, C-terminal domain"/>
    <property type="match status" value="1"/>
</dbReference>
<dbReference type="InterPro" id="IPR042532">
    <property type="entry name" value="EXOC3/Sec6_C"/>
</dbReference>
<dbReference type="GO" id="GO:0006887">
    <property type="term" value="P:exocytosis"/>
    <property type="evidence" value="ECO:0007669"/>
    <property type="project" value="UniProtKB-KW"/>
</dbReference>
<comment type="similarity">
    <text evidence="1">Belongs to the SEC6 family.</text>
</comment>
<evidence type="ECO:0000313" key="5">
    <source>
        <dbReference type="Proteomes" id="UP000037035"/>
    </source>
</evidence>
<dbReference type="STRING" id="27349.A0A0L6UZR6"/>
<reference evidence="4 5" key="1">
    <citation type="submission" date="2015-08" db="EMBL/GenBank/DDBJ databases">
        <title>Next Generation Sequencing and Analysis of the Genome of Puccinia sorghi L Schw, the Causal Agent of Maize Common Rust.</title>
        <authorList>
            <person name="Rochi L."/>
            <person name="Burguener G."/>
            <person name="Darino M."/>
            <person name="Turjanski A."/>
            <person name="Kreff E."/>
            <person name="Dieguez M.J."/>
            <person name="Sacco F."/>
        </authorList>
    </citation>
    <scope>NUCLEOTIDE SEQUENCE [LARGE SCALE GENOMIC DNA]</scope>
    <source>
        <strain evidence="4 5">RO10H11247</strain>
    </source>
</reference>
<keyword evidence="3" id="KW-0268">Exocytosis</keyword>
<dbReference type="Proteomes" id="UP000037035">
    <property type="component" value="Unassembled WGS sequence"/>
</dbReference>
<evidence type="ECO:0000256" key="2">
    <source>
        <dbReference type="ARBA" id="ARBA00022448"/>
    </source>
</evidence>
<dbReference type="OrthoDB" id="190098at2759"/>
<evidence type="ECO:0000256" key="3">
    <source>
        <dbReference type="ARBA" id="ARBA00022483"/>
    </source>
</evidence>
<dbReference type="GO" id="GO:0000149">
    <property type="term" value="F:SNARE binding"/>
    <property type="evidence" value="ECO:0007669"/>
    <property type="project" value="TreeGrafter"/>
</dbReference>
<dbReference type="Pfam" id="PF06046">
    <property type="entry name" value="Sec6"/>
    <property type="match status" value="1"/>
</dbReference>
<protein>
    <submittedName>
        <fullName evidence="4">Uncharacterized protein</fullName>
    </submittedName>
</protein>
<keyword evidence="2" id="KW-0813">Transport</keyword>
<dbReference type="InterPro" id="IPR010326">
    <property type="entry name" value="EXOC3/Sec6"/>
</dbReference>